<proteinExistence type="predicted"/>
<name>A0ABQ2G2B6_9DEIO</name>
<feature type="chain" id="PRO_5045236396" description="Outer membrane protein beta-barrel domain-containing protein" evidence="1">
    <location>
        <begin position="27"/>
        <end position="284"/>
    </location>
</feature>
<keyword evidence="1" id="KW-0732">Signal</keyword>
<gene>
    <name evidence="2" type="ORF">GCM10010840_06430</name>
</gene>
<sequence length="284" mass="28484">MIGTLKKSVTVGLAAAGLAATGMASATDVRLGLNSSAGLGCQIVGGRVGFQEGRFGIYAQGAYCTSNVEGRSGTGSFGGLITGDLLTYGNVTTYALLGAEVQGSNTAVQGGLGLRYGIALLPVEGYVEVGAQRISTALQPIIGPRLAVGINYRLNVASLQGQMPAPFKFEDGTTTQYAGSAPAECKLTPEQDIASARGAARSAADEGLGAAASAYGAAYSKVSYKIEITSVGINGNVGSAGGKVTISATQNSNGEQVSGTYGGTIKLVRSGCGWQATGFTRNDG</sequence>
<evidence type="ECO:0000313" key="3">
    <source>
        <dbReference type="Proteomes" id="UP000639973"/>
    </source>
</evidence>
<keyword evidence="3" id="KW-1185">Reference proteome</keyword>
<reference evidence="3" key="1">
    <citation type="journal article" date="2019" name="Int. J. Syst. Evol. Microbiol.">
        <title>The Global Catalogue of Microorganisms (GCM) 10K type strain sequencing project: providing services to taxonomists for standard genome sequencing and annotation.</title>
        <authorList>
            <consortium name="The Broad Institute Genomics Platform"/>
            <consortium name="The Broad Institute Genome Sequencing Center for Infectious Disease"/>
            <person name="Wu L."/>
            <person name="Ma J."/>
        </authorList>
    </citation>
    <scope>NUCLEOTIDE SEQUENCE [LARGE SCALE GENOMIC DNA]</scope>
    <source>
        <strain evidence="3">JCM 15442</strain>
    </source>
</reference>
<organism evidence="2 3">
    <name type="scientific">Deinococcus aerolatus</name>
    <dbReference type="NCBI Taxonomy" id="522487"/>
    <lineage>
        <taxon>Bacteria</taxon>
        <taxon>Thermotogati</taxon>
        <taxon>Deinococcota</taxon>
        <taxon>Deinococci</taxon>
        <taxon>Deinococcales</taxon>
        <taxon>Deinococcaceae</taxon>
        <taxon>Deinococcus</taxon>
    </lineage>
</organism>
<evidence type="ECO:0000256" key="1">
    <source>
        <dbReference type="SAM" id="SignalP"/>
    </source>
</evidence>
<protein>
    <recommendedName>
        <fullName evidence="4">Outer membrane protein beta-barrel domain-containing protein</fullName>
    </recommendedName>
</protein>
<feature type="signal peptide" evidence="1">
    <location>
        <begin position="1"/>
        <end position="26"/>
    </location>
</feature>
<dbReference type="EMBL" id="BMOL01000002">
    <property type="protein sequence ID" value="GGL71054.1"/>
    <property type="molecule type" value="Genomic_DNA"/>
</dbReference>
<comment type="caution">
    <text evidence="2">The sequence shown here is derived from an EMBL/GenBank/DDBJ whole genome shotgun (WGS) entry which is preliminary data.</text>
</comment>
<evidence type="ECO:0008006" key="4">
    <source>
        <dbReference type="Google" id="ProtNLM"/>
    </source>
</evidence>
<accession>A0ABQ2G2B6</accession>
<dbReference type="Proteomes" id="UP000639973">
    <property type="component" value="Unassembled WGS sequence"/>
</dbReference>
<dbReference type="RefSeq" id="WP_188968988.1">
    <property type="nucleotide sequence ID" value="NZ_BMOL01000002.1"/>
</dbReference>
<evidence type="ECO:0000313" key="2">
    <source>
        <dbReference type="EMBL" id="GGL71054.1"/>
    </source>
</evidence>